<dbReference type="PANTHER" id="PTHR43847">
    <property type="entry name" value="BLL3993 PROTEIN"/>
    <property type="match status" value="1"/>
</dbReference>
<evidence type="ECO:0000313" key="7">
    <source>
        <dbReference type="Proteomes" id="UP000233256"/>
    </source>
</evidence>
<evidence type="ECO:0000313" key="6">
    <source>
        <dbReference type="EMBL" id="PKK91859.1"/>
    </source>
</evidence>
<dbReference type="EMBL" id="PGXC01000001">
    <property type="protein sequence ID" value="PKK91859.1"/>
    <property type="molecule type" value="Genomic_DNA"/>
</dbReference>
<feature type="transmembrane region" description="Helical" evidence="5">
    <location>
        <begin position="44"/>
        <end position="61"/>
    </location>
</feature>
<dbReference type="AlphaFoldDB" id="A0A2N1PU46"/>
<comment type="subcellular location">
    <subcellularLocation>
        <location evidence="1">Endomembrane system</location>
        <topology evidence="1">Multi-pass membrane protein</topology>
    </subcellularLocation>
</comment>
<evidence type="ECO:0000256" key="2">
    <source>
        <dbReference type="ARBA" id="ARBA00022692"/>
    </source>
</evidence>
<dbReference type="InterPro" id="IPR007318">
    <property type="entry name" value="Phopholipid_MeTrfase"/>
</dbReference>
<evidence type="ECO:0000256" key="5">
    <source>
        <dbReference type="SAM" id="Phobius"/>
    </source>
</evidence>
<feature type="transmembrane region" description="Helical" evidence="5">
    <location>
        <begin position="7"/>
        <end position="24"/>
    </location>
</feature>
<keyword evidence="4 5" id="KW-0472">Membrane</keyword>
<dbReference type="Pfam" id="PF04191">
    <property type="entry name" value="PEMT"/>
    <property type="match status" value="1"/>
</dbReference>
<dbReference type="PANTHER" id="PTHR43847:SF1">
    <property type="entry name" value="BLL3993 PROTEIN"/>
    <property type="match status" value="1"/>
</dbReference>
<evidence type="ECO:0008006" key="8">
    <source>
        <dbReference type="Google" id="ProtNLM"/>
    </source>
</evidence>
<sequence>MKEILERYRFTIINLSLFLFLAPYVFRESLKAWNNWQTLGHVDWVDLAFFLHNMLLLSIIIIRKDHVAVSRSYLDHFTAIFAFFSGLLFLEQVTENSNLLLISRTIIIIALLTGMASLLNLGRSFGILVALREFRTTGLYSVVRHPMYLTDILWKTGMIFKKPCPVNYMIFILTVSCYLFRASREEVFLSQWKEYREYREKVKYRFIPWIY</sequence>
<proteinExistence type="predicted"/>
<keyword evidence="2 5" id="KW-0812">Transmembrane</keyword>
<organism evidence="6 7">
    <name type="scientific">Candidatus Wallbacteria bacterium HGW-Wallbacteria-1</name>
    <dbReference type="NCBI Taxonomy" id="2013854"/>
    <lineage>
        <taxon>Bacteria</taxon>
        <taxon>Candidatus Walliibacteriota</taxon>
    </lineage>
</organism>
<dbReference type="InterPro" id="IPR052527">
    <property type="entry name" value="Metal_cation-efflux_comp"/>
</dbReference>
<name>A0A2N1PU46_9BACT</name>
<dbReference type="Gene3D" id="1.20.120.1630">
    <property type="match status" value="1"/>
</dbReference>
<reference evidence="6 7" key="1">
    <citation type="journal article" date="2017" name="ISME J.">
        <title>Potential for microbial H2 and metal transformations associated with novel bacteria and archaea in deep terrestrial subsurface sediments.</title>
        <authorList>
            <person name="Hernsdorf A.W."/>
            <person name="Amano Y."/>
            <person name="Miyakawa K."/>
            <person name="Ise K."/>
            <person name="Suzuki Y."/>
            <person name="Anantharaman K."/>
            <person name="Probst A."/>
            <person name="Burstein D."/>
            <person name="Thomas B.C."/>
            <person name="Banfield J.F."/>
        </authorList>
    </citation>
    <scope>NUCLEOTIDE SEQUENCE [LARGE SCALE GENOMIC DNA]</scope>
    <source>
        <strain evidence="6">HGW-Wallbacteria-1</strain>
    </source>
</reference>
<dbReference type="GO" id="GO:0012505">
    <property type="term" value="C:endomembrane system"/>
    <property type="evidence" value="ECO:0007669"/>
    <property type="project" value="UniProtKB-SubCell"/>
</dbReference>
<evidence type="ECO:0000256" key="1">
    <source>
        <dbReference type="ARBA" id="ARBA00004127"/>
    </source>
</evidence>
<feature type="transmembrane region" description="Helical" evidence="5">
    <location>
        <begin position="73"/>
        <end position="90"/>
    </location>
</feature>
<dbReference type="Proteomes" id="UP000233256">
    <property type="component" value="Unassembled WGS sequence"/>
</dbReference>
<gene>
    <name evidence="6" type="ORF">CVV64_00070</name>
</gene>
<evidence type="ECO:0000256" key="3">
    <source>
        <dbReference type="ARBA" id="ARBA00022989"/>
    </source>
</evidence>
<feature type="transmembrane region" description="Helical" evidence="5">
    <location>
        <begin position="102"/>
        <end position="122"/>
    </location>
</feature>
<comment type="caution">
    <text evidence="6">The sequence shown here is derived from an EMBL/GenBank/DDBJ whole genome shotgun (WGS) entry which is preliminary data.</text>
</comment>
<keyword evidence="3 5" id="KW-1133">Transmembrane helix</keyword>
<evidence type="ECO:0000256" key="4">
    <source>
        <dbReference type="ARBA" id="ARBA00023136"/>
    </source>
</evidence>
<protein>
    <recommendedName>
        <fullName evidence="8">Isoprenylcysteine carboxyl methyltransferase</fullName>
    </recommendedName>
</protein>
<accession>A0A2N1PU46</accession>